<dbReference type="InterPro" id="IPR050275">
    <property type="entry name" value="PGM_Phosphatase"/>
</dbReference>
<dbReference type="InterPro" id="IPR029033">
    <property type="entry name" value="His_PPase_superfam"/>
</dbReference>
<accession>A0ABS7MHU6</accession>
<dbReference type="PROSITE" id="PS00175">
    <property type="entry name" value="PG_MUTASE"/>
    <property type="match status" value="1"/>
</dbReference>
<dbReference type="InterPro" id="IPR013078">
    <property type="entry name" value="His_Pase_superF_clade-1"/>
</dbReference>
<dbReference type="Proteomes" id="UP000700908">
    <property type="component" value="Unassembled WGS sequence"/>
</dbReference>
<evidence type="ECO:0000313" key="1">
    <source>
        <dbReference type="EMBL" id="MBY4796931.1"/>
    </source>
</evidence>
<organism evidence="1 2">
    <name type="scientific">Collinsella ureilytica</name>
    <dbReference type="NCBI Taxonomy" id="2869515"/>
    <lineage>
        <taxon>Bacteria</taxon>
        <taxon>Bacillati</taxon>
        <taxon>Actinomycetota</taxon>
        <taxon>Coriobacteriia</taxon>
        <taxon>Coriobacteriales</taxon>
        <taxon>Coriobacteriaceae</taxon>
        <taxon>Collinsella</taxon>
    </lineage>
</organism>
<dbReference type="SUPFAM" id="SSF53254">
    <property type="entry name" value="Phosphoglycerate mutase-like"/>
    <property type="match status" value="1"/>
</dbReference>
<dbReference type="RefSeq" id="WP_222198651.1">
    <property type="nucleotide sequence ID" value="NZ_JAIMFO010000004.1"/>
</dbReference>
<gene>
    <name evidence="1" type="ORF">K6V98_00925</name>
</gene>
<protein>
    <submittedName>
        <fullName evidence="1">Histidine phosphatase family protein</fullName>
    </submittedName>
</protein>
<proteinExistence type="predicted"/>
<dbReference type="PANTHER" id="PTHR48100">
    <property type="entry name" value="BROAD-SPECIFICITY PHOSPHATASE YOR283W-RELATED"/>
    <property type="match status" value="1"/>
</dbReference>
<dbReference type="Pfam" id="PF00300">
    <property type="entry name" value="His_Phos_1"/>
    <property type="match status" value="1"/>
</dbReference>
<evidence type="ECO:0000313" key="2">
    <source>
        <dbReference type="Proteomes" id="UP000700908"/>
    </source>
</evidence>
<sequence length="196" mass="22355">MAGTLYVVRHGQTLFNERKIIQGLIDSPLTAEGIEQARRVGRFIAHQNLTFDHAYASTLACTHQTLELITSMPFEREAGLCEWSFGEYEGERAALMPPQPWGDYFVQFGGEGEREFSDRINETLTNIMNRPGHKQVFVVSHGSAGFSFMKRWRDAADRRYTDVPGNCSMVRYGFDGTGFVLEEIFEQEDMRRVLGE</sequence>
<dbReference type="InterPro" id="IPR001345">
    <property type="entry name" value="PG/BPGM_mutase_AS"/>
</dbReference>
<reference evidence="1 2" key="1">
    <citation type="submission" date="2021-08" db="EMBL/GenBank/DDBJ databases">
        <title>Collinsella faecalis sp. nov. isolated from swine faeces.</title>
        <authorList>
            <person name="Oh B.S."/>
            <person name="Lee J.H."/>
        </authorList>
    </citation>
    <scope>NUCLEOTIDE SEQUENCE [LARGE SCALE GENOMIC DNA]</scope>
    <source>
        <strain evidence="1 2">AGMB00827</strain>
    </source>
</reference>
<dbReference type="CDD" id="cd07067">
    <property type="entry name" value="HP_PGM_like"/>
    <property type="match status" value="1"/>
</dbReference>
<dbReference type="EMBL" id="JAIMFO010000004">
    <property type="protein sequence ID" value="MBY4796931.1"/>
    <property type="molecule type" value="Genomic_DNA"/>
</dbReference>
<dbReference type="SMART" id="SM00855">
    <property type="entry name" value="PGAM"/>
    <property type="match status" value="1"/>
</dbReference>
<comment type="caution">
    <text evidence="1">The sequence shown here is derived from an EMBL/GenBank/DDBJ whole genome shotgun (WGS) entry which is preliminary data.</text>
</comment>
<dbReference type="Gene3D" id="3.40.50.1240">
    <property type="entry name" value="Phosphoglycerate mutase-like"/>
    <property type="match status" value="1"/>
</dbReference>
<dbReference type="PANTHER" id="PTHR48100:SF5">
    <property type="entry name" value="HISTIDINE PHOSPHATASE FAMILY PROTEIN"/>
    <property type="match status" value="1"/>
</dbReference>
<name>A0ABS7MHU6_9ACTN</name>
<keyword evidence="2" id="KW-1185">Reference proteome</keyword>